<keyword evidence="2" id="KW-1185">Reference proteome</keyword>
<dbReference type="Proteomes" id="UP001432322">
    <property type="component" value="Unassembled WGS sequence"/>
</dbReference>
<name>A0AAV5WGM8_9BILA</name>
<feature type="non-terminal residue" evidence="1">
    <location>
        <position position="112"/>
    </location>
</feature>
<evidence type="ECO:0000313" key="2">
    <source>
        <dbReference type="Proteomes" id="UP001432322"/>
    </source>
</evidence>
<organism evidence="1 2">
    <name type="scientific">Pristionchus fissidentatus</name>
    <dbReference type="NCBI Taxonomy" id="1538716"/>
    <lineage>
        <taxon>Eukaryota</taxon>
        <taxon>Metazoa</taxon>
        <taxon>Ecdysozoa</taxon>
        <taxon>Nematoda</taxon>
        <taxon>Chromadorea</taxon>
        <taxon>Rhabditida</taxon>
        <taxon>Rhabditina</taxon>
        <taxon>Diplogasteromorpha</taxon>
        <taxon>Diplogasteroidea</taxon>
        <taxon>Neodiplogasteridae</taxon>
        <taxon>Pristionchus</taxon>
    </lineage>
</organism>
<evidence type="ECO:0000313" key="1">
    <source>
        <dbReference type="EMBL" id="GMT31042.1"/>
    </source>
</evidence>
<reference evidence="1" key="1">
    <citation type="submission" date="2023-10" db="EMBL/GenBank/DDBJ databases">
        <title>Genome assembly of Pristionchus species.</title>
        <authorList>
            <person name="Yoshida K."/>
            <person name="Sommer R.J."/>
        </authorList>
    </citation>
    <scope>NUCLEOTIDE SEQUENCE</scope>
    <source>
        <strain evidence="1">RS5133</strain>
    </source>
</reference>
<protein>
    <submittedName>
        <fullName evidence="1">Uncharacterized protein</fullName>
    </submittedName>
</protein>
<proteinExistence type="predicted"/>
<gene>
    <name evidence="1" type="ORF">PFISCL1PPCAC_22339</name>
</gene>
<accession>A0AAV5WGM8</accession>
<dbReference type="EMBL" id="BTSY01000005">
    <property type="protein sequence ID" value="GMT31042.1"/>
    <property type="molecule type" value="Genomic_DNA"/>
</dbReference>
<sequence length="112" mass="12997">IYAPIICTQFKDFQRFSSWFIGLSLVQLRIVKAELESHKIFNEQFISDFADNGKMLDIQLSIVEDPDEARFVLSRESLDIIQKYDRLVLASIAIPPLWLVDLINQRLDLSNP</sequence>
<dbReference type="AlphaFoldDB" id="A0AAV5WGM8"/>
<feature type="non-terminal residue" evidence="1">
    <location>
        <position position="1"/>
    </location>
</feature>
<comment type="caution">
    <text evidence="1">The sequence shown here is derived from an EMBL/GenBank/DDBJ whole genome shotgun (WGS) entry which is preliminary data.</text>
</comment>